<gene>
    <name evidence="2" type="ORF">DICPUDRAFT_98531</name>
</gene>
<dbReference type="AlphaFoldDB" id="F0ZR86"/>
<dbReference type="VEuPathDB" id="AmoebaDB:DICPUDRAFT_98531"/>
<dbReference type="EMBL" id="GL871137">
    <property type="protein sequence ID" value="EGC33542.1"/>
    <property type="molecule type" value="Genomic_DNA"/>
</dbReference>
<evidence type="ECO:0000313" key="3">
    <source>
        <dbReference type="Proteomes" id="UP000001064"/>
    </source>
</evidence>
<feature type="chain" id="PRO_5003261908" evidence="1">
    <location>
        <begin position="19"/>
        <end position="301"/>
    </location>
</feature>
<dbReference type="RefSeq" id="XP_003289924.1">
    <property type="nucleotide sequence ID" value="XM_003289876.1"/>
</dbReference>
<dbReference type="OMA" id="NLYGVWQ"/>
<protein>
    <submittedName>
        <fullName evidence="2">Uncharacterized protein</fullName>
    </submittedName>
</protein>
<dbReference type="eggNOG" id="ENOG502R9P0">
    <property type="taxonomic scope" value="Eukaryota"/>
</dbReference>
<dbReference type="InParanoid" id="F0ZR86"/>
<organism evidence="2 3">
    <name type="scientific">Dictyostelium purpureum</name>
    <name type="common">Slime mold</name>
    <dbReference type="NCBI Taxonomy" id="5786"/>
    <lineage>
        <taxon>Eukaryota</taxon>
        <taxon>Amoebozoa</taxon>
        <taxon>Evosea</taxon>
        <taxon>Eumycetozoa</taxon>
        <taxon>Dictyostelia</taxon>
        <taxon>Dictyosteliales</taxon>
        <taxon>Dictyosteliaceae</taxon>
        <taxon>Dictyostelium</taxon>
    </lineage>
</organism>
<feature type="signal peptide" evidence="1">
    <location>
        <begin position="1"/>
        <end position="18"/>
    </location>
</feature>
<dbReference type="FunCoup" id="F0ZR86">
    <property type="interactions" value="743"/>
</dbReference>
<name>F0ZR86_DICPU</name>
<keyword evidence="3" id="KW-1185">Reference proteome</keyword>
<dbReference type="PANTHER" id="PTHR35885:SF3">
    <property type="match status" value="1"/>
</dbReference>
<reference evidence="3" key="1">
    <citation type="journal article" date="2011" name="Genome Biol.">
        <title>Comparative genomics of the social amoebae Dictyostelium discoideum and Dictyostelium purpureum.</title>
        <authorList>
            <consortium name="US DOE Joint Genome Institute (JGI-PGF)"/>
            <person name="Sucgang R."/>
            <person name="Kuo A."/>
            <person name="Tian X."/>
            <person name="Salerno W."/>
            <person name="Parikh A."/>
            <person name="Feasley C.L."/>
            <person name="Dalin E."/>
            <person name="Tu H."/>
            <person name="Huang E."/>
            <person name="Barry K."/>
            <person name="Lindquist E."/>
            <person name="Shapiro H."/>
            <person name="Bruce D."/>
            <person name="Schmutz J."/>
            <person name="Salamov A."/>
            <person name="Fey P."/>
            <person name="Gaudet P."/>
            <person name="Anjard C."/>
            <person name="Babu M.M."/>
            <person name="Basu S."/>
            <person name="Bushmanova Y."/>
            <person name="van der Wel H."/>
            <person name="Katoh-Kurasawa M."/>
            <person name="Dinh C."/>
            <person name="Coutinho P.M."/>
            <person name="Saito T."/>
            <person name="Elias M."/>
            <person name="Schaap P."/>
            <person name="Kay R.R."/>
            <person name="Henrissat B."/>
            <person name="Eichinger L."/>
            <person name="Rivero F."/>
            <person name="Putnam N.H."/>
            <person name="West C.M."/>
            <person name="Loomis W.F."/>
            <person name="Chisholm R.L."/>
            <person name="Shaulsky G."/>
            <person name="Strassmann J.E."/>
            <person name="Queller D.C."/>
            <person name="Kuspa A."/>
            <person name="Grigoriev I.V."/>
        </authorList>
    </citation>
    <scope>NUCLEOTIDE SEQUENCE [LARGE SCALE GENOMIC DNA]</scope>
    <source>
        <strain evidence="3">QSDP1</strain>
    </source>
</reference>
<dbReference type="PANTHER" id="PTHR35885">
    <property type="entry name" value="CARBOHYDRATE BINDING DOMAIN-CONTAINING PROTEIN-RELATED"/>
    <property type="match status" value="1"/>
</dbReference>
<dbReference type="OrthoDB" id="16726at2759"/>
<dbReference type="GeneID" id="10504280"/>
<dbReference type="Proteomes" id="UP000001064">
    <property type="component" value="Unassembled WGS sequence"/>
</dbReference>
<keyword evidence="1" id="KW-0732">Signal</keyword>
<sequence length="301" mass="32859">MRFLLLVAFLALISIVRGNLYGVWQTNNIANFGVINQQGQTSLKLEFPNFVNTRPDNSAMNNLTTIMTFVLAQNGTEYLVTVNVAKNKVIYFVPIPSNLGQIEGLRYDSDVNSLKVCIPTNNNTYIVGEMDPASASYDVYGYVEGVLIGVGLSTYNHTYYVVTASTSETTLSKFDTRSAQHIGDVELIIPQQVTSGPYNLLYIPALDEIVGNVVVTDSNGNSGQDYAIIDPETGAVKPLGIFSPADQVNVITHAAHQNILYATVNYNAVLQFISIDLSQQKVVSQTPEGTFVVSMGYFTNV</sequence>
<accession>F0ZR86</accession>
<evidence type="ECO:0000313" key="2">
    <source>
        <dbReference type="EMBL" id="EGC33542.1"/>
    </source>
</evidence>
<evidence type="ECO:0000256" key="1">
    <source>
        <dbReference type="SAM" id="SignalP"/>
    </source>
</evidence>
<dbReference type="KEGG" id="dpp:DICPUDRAFT_98531"/>
<proteinExistence type="predicted"/>
<dbReference type="SUPFAM" id="SSF63829">
    <property type="entry name" value="Calcium-dependent phosphotriesterase"/>
    <property type="match status" value="1"/>
</dbReference>